<dbReference type="Proteomes" id="UP000253958">
    <property type="component" value="Chromosome"/>
</dbReference>
<evidence type="ECO:0000313" key="2">
    <source>
        <dbReference type="EMBL" id="AXH88780.1"/>
    </source>
</evidence>
<protein>
    <submittedName>
        <fullName evidence="2">DUF1918 domain-containing protein</fullName>
    </submittedName>
</protein>
<feature type="compositionally biased region" description="Basic residues" evidence="1">
    <location>
        <begin position="42"/>
        <end position="60"/>
    </location>
</feature>
<evidence type="ECO:0000313" key="3">
    <source>
        <dbReference type="Proteomes" id="UP000253958"/>
    </source>
</evidence>
<sequence>MGSDGAAGGHRGHPAPEPARPKEVRRTRYGHPRSGSDGPGTTRRRSQSYRVRWTRGKPPYRVRWTGRTGSDGPLYQPGPPTNPYQYRG</sequence>
<evidence type="ECO:0000256" key="1">
    <source>
        <dbReference type="SAM" id="MobiDB-lite"/>
    </source>
</evidence>
<gene>
    <name evidence="2" type="ORF">DVH21_01910</name>
</gene>
<name>A0A6N3JTK7_9ACTN</name>
<proteinExistence type="predicted"/>
<dbReference type="AlphaFoldDB" id="A0A6N3JTK7"/>
<dbReference type="EMBL" id="CP031263">
    <property type="protein sequence ID" value="AXH88780.1"/>
    <property type="molecule type" value="Genomic_DNA"/>
</dbReference>
<organism evidence="2 3">
    <name type="scientific">Micromonospora aurantiaca</name>
    <name type="common">nom. illeg.</name>
    <dbReference type="NCBI Taxonomy" id="47850"/>
    <lineage>
        <taxon>Bacteria</taxon>
        <taxon>Bacillati</taxon>
        <taxon>Actinomycetota</taxon>
        <taxon>Actinomycetes</taxon>
        <taxon>Micromonosporales</taxon>
        <taxon>Micromonosporaceae</taxon>
        <taxon>Micromonospora</taxon>
    </lineage>
</organism>
<reference evidence="2 3" key="2">
    <citation type="submission" date="2018-08" db="EMBL/GenBank/DDBJ databases">
        <title>Streptomyces kandeliansis sp. nov., an endophytic bacterium isolated from mangrove plant.</title>
        <authorList>
            <person name="Wang R."/>
        </authorList>
    </citation>
    <scope>NUCLEOTIDE SEQUENCE [LARGE SCALE GENOMIC DNA]</scope>
    <source>
        <strain evidence="3">H14(2018)</strain>
    </source>
</reference>
<feature type="region of interest" description="Disordered" evidence="1">
    <location>
        <begin position="1"/>
        <end position="88"/>
    </location>
</feature>
<accession>A0A6N3JTK7</accession>
<reference evidence="2 3" key="1">
    <citation type="submission" date="2018-07" db="EMBL/GenBank/DDBJ databases">
        <authorList>
            <person name="Ye Y."/>
        </authorList>
    </citation>
    <scope>NUCLEOTIDE SEQUENCE [LARGE SCALE GENOMIC DNA]</scope>
    <source>
        <strain evidence="3">H14(2018)</strain>
    </source>
</reference>